<dbReference type="EMBL" id="MH830339">
    <property type="protein sequence ID" value="AYJ73211.1"/>
    <property type="molecule type" value="Genomic_DNA"/>
</dbReference>
<protein>
    <submittedName>
        <fullName evidence="1">Uncharacterized protein</fullName>
    </submittedName>
</protein>
<sequence>MMKLSSSKALDSFLLNKGYIFIGRAATCSGKTYSVWAYPDTDSIMENARTSCAIEGHALSDSEFEKVKNLSNRLEALDCAHTF</sequence>
<name>A0A3B8DJ29_9CAUD</name>
<gene>
    <name evidence="1" type="ORF">CPT_Stubb_086</name>
</gene>
<keyword evidence="2" id="KW-1185">Reference proteome</keyword>
<organism evidence="1 2">
    <name type="scientific">Proteus phage Stubb</name>
    <dbReference type="NCBI Taxonomy" id="2315597"/>
    <lineage>
        <taxon>Viruses</taxon>
        <taxon>Duplodnaviria</taxon>
        <taxon>Heunggongvirae</taxon>
        <taxon>Uroviricota</taxon>
        <taxon>Caudoviricetes</taxon>
        <taxon>Demerecviridae</taxon>
        <taxon>Novosibvirus</taxon>
        <taxon>Novosibvirus stubb</taxon>
    </lineage>
</organism>
<dbReference type="Proteomes" id="UP000269143">
    <property type="component" value="Segment"/>
</dbReference>
<evidence type="ECO:0000313" key="2">
    <source>
        <dbReference type="Proteomes" id="UP000269143"/>
    </source>
</evidence>
<accession>A0A3B8DJ29</accession>
<evidence type="ECO:0000313" key="1">
    <source>
        <dbReference type="EMBL" id="AYJ73211.1"/>
    </source>
</evidence>
<proteinExistence type="predicted"/>
<reference evidence="2" key="1">
    <citation type="submission" date="2018-09" db="EMBL/GenBank/DDBJ databases">
        <title>Complete genome of Proteus mirabilis phage Stubb.</title>
        <authorList>
            <person name="Bourgeois T.A."/>
            <person name="Lessor L."/>
            <person name="O'Leary C.J."/>
            <person name="Liu M."/>
        </authorList>
    </citation>
    <scope>NUCLEOTIDE SEQUENCE [LARGE SCALE GENOMIC DNA]</scope>
</reference>